<protein>
    <submittedName>
        <fullName evidence="2">Uncharacterized protein</fullName>
    </submittedName>
</protein>
<dbReference type="OrthoDB" id="136796at2"/>
<feature type="transmembrane region" description="Helical" evidence="1">
    <location>
        <begin position="343"/>
        <end position="361"/>
    </location>
</feature>
<dbReference type="Proteomes" id="UP000220527">
    <property type="component" value="Unassembled WGS sequence"/>
</dbReference>
<evidence type="ECO:0000313" key="2">
    <source>
        <dbReference type="EMBL" id="PDW00625.1"/>
    </source>
</evidence>
<proteinExistence type="predicted"/>
<feature type="transmembrane region" description="Helical" evidence="1">
    <location>
        <begin position="193"/>
        <end position="215"/>
    </location>
</feature>
<feature type="transmembrane region" description="Helical" evidence="1">
    <location>
        <begin position="526"/>
        <end position="547"/>
    </location>
</feature>
<feature type="transmembrane region" description="Helical" evidence="1">
    <location>
        <begin position="166"/>
        <end position="186"/>
    </location>
</feature>
<feature type="transmembrane region" description="Helical" evidence="1">
    <location>
        <begin position="367"/>
        <end position="388"/>
    </location>
</feature>
<evidence type="ECO:0000256" key="1">
    <source>
        <dbReference type="SAM" id="Phobius"/>
    </source>
</evidence>
<feature type="transmembrane region" description="Helical" evidence="1">
    <location>
        <begin position="559"/>
        <end position="578"/>
    </location>
</feature>
<name>A0A2A6RE89_9CHLR</name>
<gene>
    <name evidence="2" type="ORF">CJ255_20445</name>
</gene>
<organism evidence="2 3">
    <name type="scientific">Candidatus Viridilinea mediisalina</name>
    <dbReference type="NCBI Taxonomy" id="2024553"/>
    <lineage>
        <taxon>Bacteria</taxon>
        <taxon>Bacillati</taxon>
        <taxon>Chloroflexota</taxon>
        <taxon>Chloroflexia</taxon>
        <taxon>Chloroflexales</taxon>
        <taxon>Chloroflexineae</taxon>
        <taxon>Oscillochloridaceae</taxon>
        <taxon>Candidatus Viridilinea</taxon>
    </lineage>
</organism>
<feature type="transmembrane region" description="Helical" evidence="1">
    <location>
        <begin position="314"/>
        <end position="331"/>
    </location>
</feature>
<feature type="transmembrane region" description="Helical" evidence="1">
    <location>
        <begin position="221"/>
        <end position="239"/>
    </location>
</feature>
<accession>A0A2A6RE89</accession>
<keyword evidence="1" id="KW-1133">Transmembrane helix</keyword>
<feature type="transmembrane region" description="Helical" evidence="1">
    <location>
        <begin position="433"/>
        <end position="455"/>
    </location>
</feature>
<dbReference type="AlphaFoldDB" id="A0A2A6RE89"/>
<feature type="transmembrane region" description="Helical" evidence="1">
    <location>
        <begin position="611"/>
        <end position="629"/>
    </location>
</feature>
<dbReference type="RefSeq" id="WP_097645931.1">
    <property type="nucleotide sequence ID" value="NZ_NQWI01000175.1"/>
</dbReference>
<keyword evidence="3" id="KW-1185">Reference proteome</keyword>
<feature type="transmembrane region" description="Helical" evidence="1">
    <location>
        <begin position="260"/>
        <end position="280"/>
    </location>
</feature>
<evidence type="ECO:0000313" key="3">
    <source>
        <dbReference type="Proteomes" id="UP000220527"/>
    </source>
</evidence>
<reference evidence="3" key="1">
    <citation type="submission" date="2017-08" db="EMBL/GenBank/DDBJ databases">
        <authorList>
            <person name="Grouzdev D.S."/>
            <person name="Gaisin V.A."/>
            <person name="Rysina M.S."/>
            <person name="Gorlenko V.M."/>
        </authorList>
    </citation>
    <scope>NUCLEOTIDE SEQUENCE [LARGE SCALE GENOMIC DNA]</scope>
    <source>
        <strain evidence="3">Kir15-3F</strain>
    </source>
</reference>
<feature type="transmembrane region" description="Helical" evidence="1">
    <location>
        <begin position="476"/>
        <end position="494"/>
    </location>
</feature>
<comment type="caution">
    <text evidence="2">The sequence shown here is derived from an EMBL/GenBank/DDBJ whole genome shotgun (WGS) entry which is preliminary data.</text>
</comment>
<keyword evidence="1" id="KW-0812">Transmembrane</keyword>
<sequence length="645" mass="70148">MRVRLTLITLLVLVVLGANLMALRLSPAEYRLELGEHEDLIAVTGFHGHEQDATGTSYRWTTEHAEVLLHGPLVAEGAVLSLHLGWLPPGVPEPQQLTLRLDREAWAVVEVLDQPRAYHLLLPPATLAQGAVALGVESSTTLAPADQRAVGVRMDAVSLSWQRAPWVLPHPIVPGTQLILLLLWGMVAGWLRLAWPITAALGGVIIALLIAQAALNPGLAALYHGALLGGGFCIVALIAGLRRLLPLFEPHASANMIRGLLLISLAALVLRLSGVLYPLFFSSDLPIHIERLRNVAWGDLVLINRPYEFDRRPILIVPVVYMLMAPGMLLGDYSLAIQGTYTLVDALTPLLVGLLVFRLGLGERTALVAAILIILLPIHSVALAWGFAQQIIGQWFSLLLMVLIAGPPPQQRLGWAAVLMVTTLTLLLHPGSLLLSGVALGLFFLFGLGPSAWAIMRGHMGVQEWHAQPEAPFWRGWLYTVLGALLLALLLQYLDAARLTLQHDAGADGSADRGLQLNSLERMQQIWVALTASFAPLPMTLVVLGLAQLLWQTRGRARVLVVAWCGSTVIFFGIDLLLNMQVRYGYFSAPLVCVGVATLLTPLFQRPVGRLVAFAWLAFVLATGMLLWFDAAYRALKPSILPLTH</sequence>
<keyword evidence="1" id="KW-0472">Membrane</keyword>
<feature type="transmembrane region" description="Helical" evidence="1">
    <location>
        <begin position="584"/>
        <end position="604"/>
    </location>
</feature>
<dbReference type="EMBL" id="NQWI01000175">
    <property type="protein sequence ID" value="PDW00625.1"/>
    <property type="molecule type" value="Genomic_DNA"/>
</dbReference>